<dbReference type="STRING" id="930089.W6Y3J6"/>
<dbReference type="HOGENOM" id="CLU_1156204_0_0_1"/>
<feature type="domain" description="Peptidase S8/S53" evidence="3">
    <location>
        <begin position="17"/>
        <end position="165"/>
    </location>
</feature>
<dbReference type="InterPro" id="IPR036852">
    <property type="entry name" value="Peptidase_S8/S53_dom_sf"/>
</dbReference>
<evidence type="ECO:0000256" key="1">
    <source>
        <dbReference type="PROSITE-ProRule" id="PRU01240"/>
    </source>
</evidence>
<accession>W6Y3J6</accession>
<dbReference type="InterPro" id="IPR000209">
    <property type="entry name" value="Peptidase_S8/S53_dom"/>
</dbReference>
<evidence type="ECO:0000256" key="2">
    <source>
        <dbReference type="SAM" id="Phobius"/>
    </source>
</evidence>
<keyword evidence="2" id="KW-1133">Transmembrane helix</keyword>
<keyword evidence="2" id="KW-0812">Transmembrane</keyword>
<comment type="similarity">
    <text evidence="1">Belongs to the peptidase S8 family.</text>
</comment>
<dbReference type="GeneID" id="19150188"/>
<organism evidence="4 5">
    <name type="scientific">Cochliobolus carbonum (strain 26-R-13)</name>
    <name type="common">Maize leaf spot fungus</name>
    <name type="synonym">Bipolaris zeicola</name>
    <dbReference type="NCBI Taxonomy" id="930089"/>
    <lineage>
        <taxon>Eukaryota</taxon>
        <taxon>Fungi</taxon>
        <taxon>Dikarya</taxon>
        <taxon>Ascomycota</taxon>
        <taxon>Pezizomycotina</taxon>
        <taxon>Dothideomycetes</taxon>
        <taxon>Pleosporomycetidae</taxon>
        <taxon>Pleosporales</taxon>
        <taxon>Pleosporineae</taxon>
        <taxon>Pleosporaceae</taxon>
        <taxon>Bipolaris</taxon>
    </lineage>
</organism>
<feature type="transmembrane region" description="Helical" evidence="2">
    <location>
        <begin position="145"/>
        <end position="167"/>
    </location>
</feature>
<keyword evidence="2" id="KW-0472">Membrane</keyword>
<dbReference type="EMBL" id="KI964630">
    <property type="protein sequence ID" value="EUC32553.1"/>
    <property type="molecule type" value="Genomic_DNA"/>
</dbReference>
<dbReference type="RefSeq" id="XP_007713109.1">
    <property type="nucleotide sequence ID" value="XM_007714919.1"/>
</dbReference>
<dbReference type="CDD" id="cd00306">
    <property type="entry name" value="Peptidases_S8_S53"/>
    <property type="match status" value="1"/>
</dbReference>
<name>W6Y3J6_COCC2</name>
<evidence type="ECO:0000313" key="4">
    <source>
        <dbReference type="EMBL" id="EUC32553.1"/>
    </source>
</evidence>
<gene>
    <name evidence="4" type="ORF">COCCADRAFT_5739</name>
</gene>
<dbReference type="GO" id="GO:0004252">
    <property type="term" value="F:serine-type endopeptidase activity"/>
    <property type="evidence" value="ECO:0007669"/>
    <property type="project" value="InterPro"/>
</dbReference>
<dbReference type="AlphaFoldDB" id="W6Y3J6"/>
<keyword evidence="5" id="KW-1185">Reference proteome</keyword>
<dbReference type="KEGG" id="bze:COCCADRAFT_5739"/>
<dbReference type="Pfam" id="PF00082">
    <property type="entry name" value="Peptidase_S8"/>
    <property type="match status" value="1"/>
</dbReference>
<proteinExistence type="inferred from homology"/>
<dbReference type="Gene3D" id="3.40.50.200">
    <property type="entry name" value="Peptidase S8/S53 domain"/>
    <property type="match status" value="1"/>
</dbReference>
<evidence type="ECO:0000259" key="3">
    <source>
        <dbReference type="Pfam" id="PF00082"/>
    </source>
</evidence>
<sequence length="240" mass="26624">MDLYLIRVAENTHILQNSQQSIAKAIEHAGLDLEWNVDIISMSFGYYDKPGMNHTVIDEAIERVKKYRKEQDSALASAGNSWSQRISFPASHKDVISIYAGDSKGVFLNSNPAHTGKKLGTYGKDVPSSMVNEVKSHFPEADLSAGTSIATAIAAGIVAMMLSYAVALPSIMKNNGFEEILAKISTKKGMEHMLEAMSLTRHEEEHFISPMWYWGEKEKDLDILVSICGAIEQMNKQLQE</sequence>
<dbReference type="Proteomes" id="UP000053841">
    <property type="component" value="Unassembled WGS sequence"/>
</dbReference>
<reference evidence="4 5" key="1">
    <citation type="journal article" date="2013" name="PLoS Genet.">
        <title>Comparative genome structure, secondary metabolite, and effector coding capacity across Cochliobolus pathogens.</title>
        <authorList>
            <person name="Condon B.J."/>
            <person name="Leng Y."/>
            <person name="Wu D."/>
            <person name="Bushley K.E."/>
            <person name="Ohm R.A."/>
            <person name="Otillar R."/>
            <person name="Martin J."/>
            <person name="Schackwitz W."/>
            <person name="Grimwood J."/>
            <person name="MohdZainudin N."/>
            <person name="Xue C."/>
            <person name="Wang R."/>
            <person name="Manning V.A."/>
            <person name="Dhillon B."/>
            <person name="Tu Z.J."/>
            <person name="Steffenson B.J."/>
            <person name="Salamov A."/>
            <person name="Sun H."/>
            <person name="Lowry S."/>
            <person name="LaButti K."/>
            <person name="Han J."/>
            <person name="Copeland A."/>
            <person name="Lindquist E."/>
            <person name="Barry K."/>
            <person name="Schmutz J."/>
            <person name="Baker S.E."/>
            <person name="Ciuffetti L.M."/>
            <person name="Grigoriev I.V."/>
            <person name="Zhong S."/>
            <person name="Turgeon B.G."/>
        </authorList>
    </citation>
    <scope>NUCLEOTIDE SEQUENCE [LARGE SCALE GENOMIC DNA]</scope>
    <source>
        <strain evidence="4 5">26-R-13</strain>
    </source>
</reference>
<dbReference type="GO" id="GO:0006508">
    <property type="term" value="P:proteolysis"/>
    <property type="evidence" value="ECO:0007669"/>
    <property type="project" value="InterPro"/>
</dbReference>
<dbReference type="OrthoDB" id="206201at2759"/>
<dbReference type="PROSITE" id="PS51892">
    <property type="entry name" value="SUBTILASE"/>
    <property type="match status" value="1"/>
</dbReference>
<evidence type="ECO:0000313" key="5">
    <source>
        <dbReference type="Proteomes" id="UP000053841"/>
    </source>
</evidence>
<dbReference type="eggNOG" id="ENOG502S0RE">
    <property type="taxonomic scope" value="Eukaryota"/>
</dbReference>
<protein>
    <recommendedName>
        <fullName evidence="3">Peptidase S8/S53 domain-containing protein</fullName>
    </recommendedName>
</protein>
<comment type="caution">
    <text evidence="1">Lacks conserved residue(s) required for the propagation of feature annotation.</text>
</comment>
<dbReference type="SUPFAM" id="SSF52743">
    <property type="entry name" value="Subtilisin-like"/>
    <property type="match status" value="1"/>
</dbReference>